<dbReference type="Proteomes" id="UP000030645">
    <property type="component" value="Unassembled WGS sequence"/>
</dbReference>
<keyword evidence="2" id="KW-1185">Reference proteome</keyword>
<organism evidence="1 2">
    <name type="scientific">Morus notabilis</name>
    <dbReference type="NCBI Taxonomy" id="981085"/>
    <lineage>
        <taxon>Eukaryota</taxon>
        <taxon>Viridiplantae</taxon>
        <taxon>Streptophyta</taxon>
        <taxon>Embryophyta</taxon>
        <taxon>Tracheophyta</taxon>
        <taxon>Spermatophyta</taxon>
        <taxon>Magnoliopsida</taxon>
        <taxon>eudicotyledons</taxon>
        <taxon>Gunneridae</taxon>
        <taxon>Pentapetalae</taxon>
        <taxon>rosids</taxon>
        <taxon>fabids</taxon>
        <taxon>Rosales</taxon>
        <taxon>Moraceae</taxon>
        <taxon>Moreae</taxon>
        <taxon>Morus</taxon>
    </lineage>
</organism>
<evidence type="ECO:0000313" key="1">
    <source>
        <dbReference type="EMBL" id="EXB31959.1"/>
    </source>
</evidence>
<dbReference type="AlphaFoldDB" id="W9QEX8"/>
<accession>W9QEX8</accession>
<name>W9QEX8_9ROSA</name>
<dbReference type="EMBL" id="KE343519">
    <property type="protein sequence ID" value="EXB31959.1"/>
    <property type="molecule type" value="Genomic_DNA"/>
</dbReference>
<evidence type="ECO:0000313" key="2">
    <source>
        <dbReference type="Proteomes" id="UP000030645"/>
    </source>
</evidence>
<gene>
    <name evidence="1" type="ORF">L484_013591</name>
</gene>
<proteinExistence type="predicted"/>
<protein>
    <submittedName>
        <fullName evidence="1">Uncharacterized protein</fullName>
    </submittedName>
</protein>
<sequence length="67" mass="7310">MAIQICCLRIRSSLSASTSTLTKSMNFDAVLLPCYSLNPKCDVCVSSATAHEIPQFQWDLVVLADAM</sequence>
<reference evidence="2" key="1">
    <citation type="submission" date="2013-01" db="EMBL/GenBank/DDBJ databases">
        <title>Draft Genome Sequence of a Mulberry Tree, Morus notabilis C.K. Schneid.</title>
        <authorList>
            <person name="He N."/>
            <person name="Zhao S."/>
        </authorList>
    </citation>
    <scope>NUCLEOTIDE SEQUENCE</scope>
</reference>